<feature type="domain" description="HTH lysR-type" evidence="5">
    <location>
        <begin position="1"/>
        <end position="61"/>
    </location>
</feature>
<dbReference type="SUPFAM" id="SSF46785">
    <property type="entry name" value="Winged helix' DNA-binding domain"/>
    <property type="match status" value="1"/>
</dbReference>
<keyword evidence="7" id="KW-1185">Reference proteome</keyword>
<dbReference type="Pfam" id="PF03466">
    <property type="entry name" value="LysR_substrate"/>
    <property type="match status" value="1"/>
</dbReference>
<gene>
    <name evidence="6" type="ORF">C7402_103437</name>
</gene>
<evidence type="ECO:0000256" key="1">
    <source>
        <dbReference type="ARBA" id="ARBA00009437"/>
    </source>
</evidence>
<dbReference type="InterPro" id="IPR050389">
    <property type="entry name" value="LysR-type_TF"/>
</dbReference>
<evidence type="ECO:0000256" key="3">
    <source>
        <dbReference type="ARBA" id="ARBA00023125"/>
    </source>
</evidence>
<dbReference type="Proteomes" id="UP000245712">
    <property type="component" value="Unassembled WGS sequence"/>
</dbReference>
<dbReference type="EMBL" id="QEOB01000003">
    <property type="protein sequence ID" value="PVX85859.1"/>
    <property type="molecule type" value="Genomic_DNA"/>
</dbReference>
<comment type="similarity">
    <text evidence="1">Belongs to the LysR transcriptional regulatory family.</text>
</comment>
<dbReference type="PANTHER" id="PTHR30118">
    <property type="entry name" value="HTH-TYPE TRANSCRIPTIONAL REGULATOR LEUO-RELATED"/>
    <property type="match status" value="1"/>
</dbReference>
<proteinExistence type="inferred from homology"/>
<evidence type="ECO:0000313" key="6">
    <source>
        <dbReference type="EMBL" id="PVX85859.1"/>
    </source>
</evidence>
<organism evidence="6 7">
    <name type="scientific">Paraburkholderia unamae</name>
    <dbReference type="NCBI Taxonomy" id="219649"/>
    <lineage>
        <taxon>Bacteria</taxon>
        <taxon>Pseudomonadati</taxon>
        <taxon>Pseudomonadota</taxon>
        <taxon>Betaproteobacteria</taxon>
        <taxon>Burkholderiales</taxon>
        <taxon>Burkholderiaceae</taxon>
        <taxon>Paraburkholderia</taxon>
    </lineage>
</organism>
<keyword evidence="4" id="KW-0804">Transcription</keyword>
<keyword evidence="3 6" id="KW-0238">DNA-binding</keyword>
<dbReference type="InterPro" id="IPR036388">
    <property type="entry name" value="WH-like_DNA-bd_sf"/>
</dbReference>
<dbReference type="Pfam" id="PF00126">
    <property type="entry name" value="HTH_1"/>
    <property type="match status" value="1"/>
</dbReference>
<comment type="caution">
    <text evidence="6">The sequence shown here is derived from an EMBL/GenBank/DDBJ whole genome shotgun (WGS) entry which is preliminary data.</text>
</comment>
<protein>
    <submittedName>
        <fullName evidence="6">DNA-binding transcriptional LysR family regulator</fullName>
    </submittedName>
</protein>
<dbReference type="InterPro" id="IPR005119">
    <property type="entry name" value="LysR_subst-bd"/>
</dbReference>
<dbReference type="Gene3D" id="3.40.190.10">
    <property type="entry name" value="Periplasmic binding protein-like II"/>
    <property type="match status" value="2"/>
</dbReference>
<dbReference type="InterPro" id="IPR036390">
    <property type="entry name" value="WH_DNA-bd_sf"/>
</dbReference>
<reference evidence="6 7" key="1">
    <citation type="submission" date="2018-05" db="EMBL/GenBank/DDBJ databases">
        <title>Genomic Encyclopedia of Type Strains, Phase IV (KMG-V): Genome sequencing to study the core and pangenomes of soil and plant-associated prokaryotes.</title>
        <authorList>
            <person name="Whitman W."/>
        </authorList>
    </citation>
    <scope>NUCLEOTIDE SEQUENCE [LARGE SCALE GENOMIC DNA]</scope>
    <source>
        <strain evidence="6 7">SCZa-39</strain>
    </source>
</reference>
<dbReference type="PANTHER" id="PTHR30118:SF15">
    <property type="entry name" value="TRANSCRIPTIONAL REGULATORY PROTEIN"/>
    <property type="match status" value="1"/>
</dbReference>
<dbReference type="RefSeq" id="WP_116610349.1">
    <property type="nucleotide sequence ID" value="NZ_QEOB01000003.1"/>
</dbReference>
<name>A0ABX5KSP1_9BURK</name>
<dbReference type="SUPFAM" id="SSF53850">
    <property type="entry name" value="Periplasmic binding protein-like II"/>
    <property type="match status" value="1"/>
</dbReference>
<dbReference type="PROSITE" id="PS50931">
    <property type="entry name" value="HTH_LYSR"/>
    <property type="match status" value="1"/>
</dbReference>
<dbReference type="GO" id="GO:0003677">
    <property type="term" value="F:DNA binding"/>
    <property type="evidence" value="ECO:0007669"/>
    <property type="project" value="UniProtKB-KW"/>
</dbReference>
<evidence type="ECO:0000259" key="5">
    <source>
        <dbReference type="PROSITE" id="PS50931"/>
    </source>
</evidence>
<dbReference type="InterPro" id="IPR000847">
    <property type="entry name" value="LysR_HTH_N"/>
</dbReference>
<dbReference type="Gene3D" id="1.10.10.10">
    <property type="entry name" value="Winged helix-like DNA-binding domain superfamily/Winged helix DNA-binding domain"/>
    <property type="match status" value="1"/>
</dbReference>
<dbReference type="PRINTS" id="PR00039">
    <property type="entry name" value="HTHLYSR"/>
</dbReference>
<accession>A0ABX5KSP1</accession>
<sequence length="298" mass="33038">MAISDLNLVRVFIAIYEAGSVSAAARRLNITQPSVSYSLGRLRDLLNDELFTRTREGMAPTFNASQLYTAFSSALNDIERAIVATRDFIPEQSSRCFRLALSDLGEHYLLPLLVRELQQVAPEINLEVVQLDSARVGDWLSTGTVDAVVGNLQFIGGLARKRTLFSETYSCILSASHPRIGMKLSLDEYVAEKHVVVDPHSGHHLVEDVLTEMGLTRRTAIRVPHFTNPIGVIASTDFLLTLPTRVARAVAEDGRVRILPLPLPIPNFDVNLYWQSRADDTTAQHWFCEVIARALSAA</sequence>
<keyword evidence="2" id="KW-0805">Transcription regulation</keyword>
<dbReference type="CDD" id="cd08459">
    <property type="entry name" value="PBP2_DntR_NahR_LinR_like"/>
    <property type="match status" value="1"/>
</dbReference>
<evidence type="ECO:0000313" key="7">
    <source>
        <dbReference type="Proteomes" id="UP000245712"/>
    </source>
</evidence>
<evidence type="ECO:0000256" key="4">
    <source>
        <dbReference type="ARBA" id="ARBA00023163"/>
    </source>
</evidence>
<evidence type="ECO:0000256" key="2">
    <source>
        <dbReference type="ARBA" id="ARBA00023015"/>
    </source>
</evidence>